<evidence type="ECO:0000256" key="5">
    <source>
        <dbReference type="ARBA" id="ARBA00022701"/>
    </source>
</evidence>
<dbReference type="GO" id="GO:0048468">
    <property type="term" value="P:cell development"/>
    <property type="evidence" value="ECO:0007669"/>
    <property type="project" value="UniProtKB-ARBA"/>
</dbReference>
<name>A0A0F4ZDG8_9PEZI</name>
<dbReference type="InterPro" id="IPR001372">
    <property type="entry name" value="Dynein_light_chain_typ-1/2"/>
</dbReference>
<dbReference type="OrthoDB" id="10033309at2759"/>
<evidence type="ECO:0000256" key="2">
    <source>
        <dbReference type="ARBA" id="ARBA00004567"/>
    </source>
</evidence>
<dbReference type="PANTHER" id="PTHR11886:SF35">
    <property type="entry name" value="DYNEIN LIGHT CHAIN"/>
    <property type="match status" value="1"/>
</dbReference>
<organism evidence="12 13">
    <name type="scientific">Thielaviopsis punctulata</name>
    <dbReference type="NCBI Taxonomy" id="72032"/>
    <lineage>
        <taxon>Eukaryota</taxon>
        <taxon>Fungi</taxon>
        <taxon>Dikarya</taxon>
        <taxon>Ascomycota</taxon>
        <taxon>Pezizomycotina</taxon>
        <taxon>Sordariomycetes</taxon>
        <taxon>Hypocreomycetidae</taxon>
        <taxon>Microascales</taxon>
        <taxon>Ceratocystidaceae</taxon>
        <taxon>Thielaviopsis</taxon>
    </lineage>
</organism>
<dbReference type="GO" id="GO:0005643">
    <property type="term" value="C:nuclear pore"/>
    <property type="evidence" value="ECO:0007669"/>
    <property type="project" value="UniProtKB-SubCell"/>
</dbReference>
<comment type="subcellular location">
    <subcellularLocation>
        <location evidence="1 11">Cytoplasm</location>
        <location evidence="1 11">Cytoskeleton</location>
    </subcellularLocation>
    <subcellularLocation>
        <location evidence="2">Nucleus</location>
        <location evidence="2">Nuclear pore complex</location>
    </subcellularLocation>
</comment>
<keyword evidence="7" id="KW-0811">Translocation</keyword>
<evidence type="ECO:0000313" key="13">
    <source>
        <dbReference type="Proteomes" id="UP000033483"/>
    </source>
</evidence>
<keyword evidence="5 11" id="KW-0493">Microtubule</keyword>
<comment type="subunit">
    <text evidence="11">Cytoplasmic dynein consists of two catalytic heavy chains (HCs) and a number of non-catalytic subunits which present intermediate chains (ICs), light intermediate chains (LICs) and light chains (LCs).</text>
</comment>
<evidence type="ECO:0000313" key="12">
    <source>
        <dbReference type="EMBL" id="KKA28176.1"/>
    </source>
</evidence>
<keyword evidence="7" id="KW-0509">mRNA transport</keyword>
<dbReference type="Gene3D" id="3.30.740.10">
    <property type="entry name" value="Protein Inhibitor Of Neuronal Nitric Oxide Synthase"/>
    <property type="match status" value="1"/>
</dbReference>
<evidence type="ECO:0000256" key="9">
    <source>
        <dbReference type="ARBA" id="ARBA00023212"/>
    </source>
</evidence>
<keyword evidence="9 11" id="KW-0206">Cytoskeleton</keyword>
<keyword evidence="7" id="KW-0906">Nuclear pore complex</keyword>
<dbReference type="PANTHER" id="PTHR11886">
    <property type="entry name" value="DYNEIN LIGHT CHAIN"/>
    <property type="match status" value="1"/>
</dbReference>
<dbReference type="SUPFAM" id="SSF54648">
    <property type="entry name" value="DLC"/>
    <property type="match status" value="1"/>
</dbReference>
<comment type="similarity">
    <text evidence="3 11">Belongs to the dynein light chain family.</text>
</comment>
<proteinExistence type="inferred from homology"/>
<dbReference type="EMBL" id="LAEV01001408">
    <property type="protein sequence ID" value="KKA28176.1"/>
    <property type="molecule type" value="Genomic_DNA"/>
</dbReference>
<evidence type="ECO:0000256" key="11">
    <source>
        <dbReference type="RuleBase" id="RU365010"/>
    </source>
</evidence>
<dbReference type="InterPro" id="IPR037177">
    <property type="entry name" value="DLC_sf"/>
</dbReference>
<dbReference type="PROSITE" id="PS01239">
    <property type="entry name" value="DYNEIN_LIGHT_1"/>
    <property type="match status" value="1"/>
</dbReference>
<comment type="caution">
    <text evidence="12">The sequence shown here is derived from an EMBL/GenBank/DDBJ whole genome shotgun (WGS) entry which is preliminary data.</text>
</comment>
<protein>
    <recommendedName>
        <fullName evidence="11">Dynein light chain</fullName>
    </recommendedName>
</protein>
<keyword evidence="7" id="KW-0653">Protein transport</keyword>
<dbReference type="CDD" id="cd21452">
    <property type="entry name" value="DLC-like_DYNLL1_DYNLL2"/>
    <property type="match status" value="1"/>
</dbReference>
<comment type="function">
    <text evidence="10">Acts as one of several non-catalytic accessory components of the cytoplasmic dynein complex that are thought to be involved in linking dynein to cargos and to adapter proteins that regulate dynein function. Cytoplasmic dynein 1 acts as a motor for the intracellular retrograde motility of vesicles and organelles along microtubules. May play a role in changing or maintaining the spatial distribution of cytoskeletal structures. Also a component of the nuclear pore complex.</text>
</comment>
<dbReference type="GO" id="GO:0043935">
    <property type="term" value="P:sexual sporulation resulting in formation of a cellular spore"/>
    <property type="evidence" value="ECO:0007669"/>
    <property type="project" value="UniProtKB-ARBA"/>
</dbReference>
<reference evidence="12 13" key="1">
    <citation type="submission" date="2015-03" db="EMBL/GenBank/DDBJ databases">
        <authorList>
            <person name="Radwan O."/>
            <person name="Al-Naeli F.A."/>
            <person name="Rendon G.A."/>
            <person name="Fields C."/>
        </authorList>
    </citation>
    <scope>NUCLEOTIDE SEQUENCE [LARGE SCALE GENOMIC DNA]</scope>
    <source>
        <strain evidence="12">CR-DP1</strain>
    </source>
</reference>
<sequence>MADIKAGAPSSPEAPGVNEVKLEFQIKSVDMAEDMKQDVIEIAQEAMQKYTIEKDIAQHIKKALDDRKGPTWHCVVGRNFGSFVTHETKHFIYFYLGHYAILLFKTQ</sequence>
<dbReference type="FunFam" id="3.30.740.10:FF:000001">
    <property type="entry name" value="Dynein light chain"/>
    <property type="match status" value="1"/>
</dbReference>
<dbReference type="GO" id="GO:0040001">
    <property type="term" value="P:establishment of mitotic spindle localization"/>
    <property type="evidence" value="ECO:0007669"/>
    <property type="project" value="EnsemblFungi"/>
</dbReference>
<dbReference type="GO" id="GO:0008574">
    <property type="term" value="F:plus-end-directed microtubule motor activity"/>
    <property type="evidence" value="ECO:0007669"/>
    <property type="project" value="EnsemblFungi"/>
</dbReference>
<dbReference type="GO" id="GO:0030473">
    <property type="term" value="P:nuclear migration along microtubule"/>
    <property type="evidence" value="ECO:0007669"/>
    <property type="project" value="EnsemblFungi"/>
</dbReference>
<dbReference type="Pfam" id="PF01221">
    <property type="entry name" value="Dynein_light"/>
    <property type="match status" value="1"/>
</dbReference>
<dbReference type="GO" id="GO:0045505">
    <property type="term" value="F:dynein intermediate chain binding"/>
    <property type="evidence" value="ECO:0007669"/>
    <property type="project" value="TreeGrafter"/>
</dbReference>
<accession>A0A0F4ZDG8</accession>
<keyword evidence="8 11" id="KW-0505">Motor protein</keyword>
<dbReference type="GO" id="GO:0005881">
    <property type="term" value="C:cytoplasmic microtubule"/>
    <property type="evidence" value="ECO:0007669"/>
    <property type="project" value="EnsemblFungi"/>
</dbReference>
<keyword evidence="7" id="KW-0539">Nucleus</keyword>
<keyword evidence="11" id="KW-0813">Transport</keyword>
<dbReference type="AlphaFoldDB" id="A0A0F4ZDG8"/>
<dbReference type="GO" id="GO:0005868">
    <property type="term" value="C:cytoplasmic dynein complex"/>
    <property type="evidence" value="ECO:0007669"/>
    <property type="project" value="EnsemblFungi"/>
</dbReference>
<evidence type="ECO:0000256" key="10">
    <source>
        <dbReference type="ARBA" id="ARBA00055833"/>
    </source>
</evidence>
<dbReference type="InterPro" id="IPR019763">
    <property type="entry name" value="Dynein_light_1/2_CS"/>
</dbReference>
<dbReference type="SMART" id="SM01375">
    <property type="entry name" value="Dynein_light"/>
    <property type="match status" value="1"/>
</dbReference>
<keyword evidence="13" id="KW-1185">Reference proteome</keyword>
<evidence type="ECO:0000256" key="7">
    <source>
        <dbReference type="ARBA" id="ARBA00023132"/>
    </source>
</evidence>
<evidence type="ECO:0000256" key="8">
    <source>
        <dbReference type="ARBA" id="ARBA00023175"/>
    </source>
</evidence>
<evidence type="ECO:0000256" key="6">
    <source>
        <dbReference type="ARBA" id="ARBA00023017"/>
    </source>
</evidence>
<dbReference type="Proteomes" id="UP000033483">
    <property type="component" value="Unassembled WGS sequence"/>
</dbReference>
<dbReference type="GO" id="GO:1990429">
    <property type="term" value="C:peroxisomal importomer complex"/>
    <property type="evidence" value="ECO:0007669"/>
    <property type="project" value="EnsemblFungi"/>
</dbReference>
<evidence type="ECO:0000256" key="1">
    <source>
        <dbReference type="ARBA" id="ARBA00004245"/>
    </source>
</evidence>
<gene>
    <name evidence="12" type="ORF">TD95_004076</name>
</gene>
<evidence type="ECO:0000256" key="3">
    <source>
        <dbReference type="ARBA" id="ARBA00010156"/>
    </source>
</evidence>
<keyword evidence="4 11" id="KW-0963">Cytoplasm</keyword>
<comment type="function">
    <text evidence="11">Acts as one of several non-catalytic accessory components of the cytoplasmic dynein complex that are thought to be involved in linking dynein to cargos and to adapter proteins that regulate dynein function. Cytoplasmic dynein acts as a motor for the intracellular retrograde motility of vesicles and organelles along microtubules. May play a role in changing or maintaining the spatial distribution of cytoskeletal structures.</text>
</comment>
<keyword evidence="6 11" id="KW-0243">Dynein</keyword>
<evidence type="ECO:0000256" key="4">
    <source>
        <dbReference type="ARBA" id="ARBA00022490"/>
    </source>
</evidence>
<dbReference type="GO" id="GO:0051292">
    <property type="term" value="P:nuclear pore complex assembly"/>
    <property type="evidence" value="ECO:0007669"/>
    <property type="project" value="EnsemblFungi"/>
</dbReference>